<feature type="coiled-coil region" evidence="10">
    <location>
        <begin position="220"/>
        <end position="250"/>
    </location>
</feature>
<dbReference type="Pfam" id="PF20920">
    <property type="entry name" value="DAXX_hist_bd"/>
    <property type="match status" value="1"/>
</dbReference>
<evidence type="ECO:0000256" key="5">
    <source>
        <dbReference type="ARBA" id="ARBA00022490"/>
    </source>
</evidence>
<evidence type="ECO:0000259" key="12">
    <source>
        <dbReference type="Pfam" id="PF20920"/>
    </source>
</evidence>
<dbReference type="GO" id="GO:0006334">
    <property type="term" value="P:nucleosome assembly"/>
    <property type="evidence" value="ECO:0007669"/>
    <property type="project" value="TreeGrafter"/>
</dbReference>
<keyword evidence="9" id="KW-0539">Nucleus</keyword>
<dbReference type="InterPro" id="IPR046378">
    <property type="entry name" value="DAXX_histone-bd"/>
</dbReference>
<evidence type="ECO:0000313" key="13">
    <source>
        <dbReference type="EMBL" id="JAS21383.1"/>
    </source>
</evidence>
<dbReference type="GO" id="GO:0042393">
    <property type="term" value="F:histone binding"/>
    <property type="evidence" value="ECO:0007669"/>
    <property type="project" value="InterPro"/>
</dbReference>
<dbReference type="Gene3D" id="1.10.8.810">
    <property type="entry name" value="Daxx helical bundle domain"/>
    <property type="match status" value="1"/>
</dbReference>
<dbReference type="GO" id="GO:0006915">
    <property type="term" value="P:apoptotic process"/>
    <property type="evidence" value="ECO:0007669"/>
    <property type="project" value="UniProtKB-KW"/>
</dbReference>
<keyword evidence="7 10" id="KW-0175">Coiled coil</keyword>
<gene>
    <name evidence="13" type="ORF">g.20198</name>
</gene>
<dbReference type="PANTHER" id="PTHR12766:SF7">
    <property type="entry name" value="DEATH DOMAIN-ASSOCIATED PROTEIN 6"/>
    <property type="match status" value="1"/>
</dbReference>
<accession>A0A1B6D6T2</accession>
<keyword evidence="8" id="KW-0143">Chaperone</keyword>
<feature type="non-terminal residue" evidence="13">
    <location>
        <position position="375"/>
    </location>
</feature>
<dbReference type="InterPro" id="IPR046426">
    <property type="entry name" value="DAXX_histone-bd_sf"/>
</dbReference>
<organism evidence="13">
    <name type="scientific">Clastoptera arizonana</name>
    <name type="common">Arizona spittle bug</name>
    <dbReference type="NCBI Taxonomy" id="38151"/>
    <lineage>
        <taxon>Eukaryota</taxon>
        <taxon>Metazoa</taxon>
        <taxon>Ecdysozoa</taxon>
        <taxon>Arthropoda</taxon>
        <taxon>Hexapoda</taxon>
        <taxon>Insecta</taxon>
        <taxon>Pterygota</taxon>
        <taxon>Neoptera</taxon>
        <taxon>Paraneoptera</taxon>
        <taxon>Hemiptera</taxon>
        <taxon>Auchenorrhyncha</taxon>
        <taxon>Cercopoidea</taxon>
        <taxon>Clastopteridae</taxon>
        <taxon>Clastoptera</taxon>
    </lineage>
</organism>
<evidence type="ECO:0000256" key="3">
    <source>
        <dbReference type="ARBA" id="ARBA00004496"/>
    </source>
</evidence>
<dbReference type="PANTHER" id="PTHR12766">
    <property type="entry name" value="DEATH DOMAIN-ASSOCIATED PROTEIN 6 DAXX"/>
    <property type="match status" value="1"/>
</dbReference>
<feature type="domain" description="Daxx histone-binding" evidence="12">
    <location>
        <begin position="326"/>
        <end position="373"/>
    </location>
</feature>
<dbReference type="GO" id="GO:0003713">
    <property type="term" value="F:transcription coactivator activity"/>
    <property type="evidence" value="ECO:0007669"/>
    <property type="project" value="TreeGrafter"/>
</dbReference>
<dbReference type="InterPro" id="IPR038298">
    <property type="entry name" value="Daxx_N_sf"/>
</dbReference>
<sequence length="375" mass="43150">MENTNSECINISSSDDENNWIPKISSTVSLNTNVKEQPICIVPKPETYPPQQKSTASKPGSSLKSTSYIIKRVQPVKQGDNVSKTTDSNKNYEQIDGIHLFLKFCDACKKLGTSSVNTEKISNKVKKAYGAANPVYIASDNFSKLLKTSIQNISSSSGTKPWHVVRSVVEELRSNKLKKKKYSNATDENLGEGTSKDQNNEEAIEDTIKKIQDPKKRRQARKVDSALRKLHKKIKQLEEEEMSLDEMEDEDSNYIKLDKYRSHYVKLYSKLCELQEKSADAERTYHRRISYLGSPYPEVNACLEKFYNKTREFPDFQDVKRLVQYVNSTKKMNWGPIKVHNIAEKTFKEFGEMLKRRRQFDDYDIMGSYLSNVDD</sequence>
<keyword evidence="4" id="KW-0158">Chromosome</keyword>
<keyword evidence="5" id="KW-0963">Cytoplasm</keyword>
<evidence type="ECO:0000256" key="6">
    <source>
        <dbReference type="ARBA" id="ARBA00022703"/>
    </source>
</evidence>
<evidence type="ECO:0000256" key="10">
    <source>
        <dbReference type="SAM" id="Coils"/>
    </source>
</evidence>
<evidence type="ECO:0000256" key="11">
    <source>
        <dbReference type="SAM" id="MobiDB-lite"/>
    </source>
</evidence>
<reference evidence="13" key="1">
    <citation type="submission" date="2015-12" db="EMBL/GenBank/DDBJ databases">
        <title>De novo transcriptome assembly of four potential Pierce s Disease insect vectors from Arizona vineyards.</title>
        <authorList>
            <person name="Tassone E.E."/>
        </authorList>
    </citation>
    <scope>NUCLEOTIDE SEQUENCE</scope>
</reference>
<evidence type="ECO:0000256" key="8">
    <source>
        <dbReference type="ARBA" id="ARBA00023186"/>
    </source>
</evidence>
<feature type="compositionally biased region" description="Polar residues" evidence="11">
    <location>
        <begin position="1"/>
        <end position="13"/>
    </location>
</feature>
<dbReference type="GO" id="GO:0003714">
    <property type="term" value="F:transcription corepressor activity"/>
    <property type="evidence" value="ECO:0007669"/>
    <property type="project" value="TreeGrafter"/>
</dbReference>
<dbReference type="GO" id="GO:0016605">
    <property type="term" value="C:PML body"/>
    <property type="evidence" value="ECO:0007669"/>
    <property type="project" value="TreeGrafter"/>
</dbReference>
<keyword evidence="6" id="KW-0053">Apoptosis</keyword>
<feature type="compositionally biased region" description="Polar residues" evidence="11">
    <location>
        <begin position="49"/>
        <end position="64"/>
    </location>
</feature>
<proteinExistence type="predicted"/>
<feature type="region of interest" description="Disordered" evidence="11">
    <location>
        <begin position="1"/>
        <end position="21"/>
    </location>
</feature>
<dbReference type="AlphaFoldDB" id="A0A1B6D6T2"/>
<feature type="region of interest" description="Disordered" evidence="11">
    <location>
        <begin position="43"/>
        <end position="64"/>
    </location>
</feature>
<evidence type="ECO:0000256" key="9">
    <source>
        <dbReference type="ARBA" id="ARBA00023242"/>
    </source>
</evidence>
<protein>
    <recommendedName>
        <fullName evidence="12">Daxx histone-binding domain-containing protein</fullName>
    </recommendedName>
</protein>
<evidence type="ECO:0000256" key="2">
    <source>
        <dbReference type="ARBA" id="ARBA00004286"/>
    </source>
</evidence>
<feature type="region of interest" description="Disordered" evidence="11">
    <location>
        <begin position="183"/>
        <end position="203"/>
    </location>
</feature>
<dbReference type="GO" id="GO:0005694">
    <property type="term" value="C:chromosome"/>
    <property type="evidence" value="ECO:0007669"/>
    <property type="project" value="UniProtKB-SubCell"/>
</dbReference>
<dbReference type="GO" id="GO:0005737">
    <property type="term" value="C:cytoplasm"/>
    <property type="evidence" value="ECO:0007669"/>
    <property type="project" value="UniProtKB-SubCell"/>
</dbReference>
<dbReference type="GO" id="GO:0050681">
    <property type="term" value="F:nuclear androgen receptor binding"/>
    <property type="evidence" value="ECO:0007669"/>
    <property type="project" value="TreeGrafter"/>
</dbReference>
<comment type="subcellular location">
    <subcellularLocation>
        <location evidence="2">Chromosome</location>
    </subcellularLocation>
    <subcellularLocation>
        <location evidence="3">Cytoplasm</location>
    </subcellularLocation>
    <subcellularLocation>
        <location evidence="1">Nucleus</location>
    </subcellularLocation>
</comment>
<evidence type="ECO:0000256" key="7">
    <source>
        <dbReference type="ARBA" id="ARBA00023054"/>
    </source>
</evidence>
<dbReference type="GO" id="GO:0042981">
    <property type="term" value="P:regulation of apoptotic process"/>
    <property type="evidence" value="ECO:0007669"/>
    <property type="project" value="TreeGrafter"/>
</dbReference>
<name>A0A1B6D6T2_9HEMI</name>
<dbReference type="EMBL" id="GEDC01015915">
    <property type="protein sequence ID" value="JAS21383.1"/>
    <property type="molecule type" value="Transcribed_RNA"/>
</dbReference>
<evidence type="ECO:0000256" key="1">
    <source>
        <dbReference type="ARBA" id="ARBA00004123"/>
    </source>
</evidence>
<dbReference type="Gene3D" id="1.20.58.2170">
    <property type="match status" value="1"/>
</dbReference>
<evidence type="ECO:0000256" key="4">
    <source>
        <dbReference type="ARBA" id="ARBA00022454"/>
    </source>
</evidence>